<protein>
    <recommendedName>
        <fullName evidence="2">Stress-response A/B barrel domain-containing protein</fullName>
    </recommendedName>
</protein>
<dbReference type="Pfam" id="PF07876">
    <property type="entry name" value="Dabb"/>
    <property type="match status" value="2"/>
</dbReference>
<name>A0A6A1V991_9ROSI</name>
<gene>
    <name evidence="3" type="ORF">CJ030_MR6G027701</name>
</gene>
<dbReference type="Gene3D" id="3.30.70.100">
    <property type="match status" value="2"/>
</dbReference>
<evidence type="ECO:0000313" key="3">
    <source>
        <dbReference type="EMBL" id="KAB1209432.1"/>
    </source>
</evidence>
<comment type="caution">
    <text evidence="3">The sequence shown here is derived from an EMBL/GenBank/DDBJ whole genome shotgun (WGS) entry which is preliminary data.</text>
</comment>
<feature type="domain" description="Stress-response A/B barrel" evidence="2">
    <location>
        <begin position="8"/>
        <end position="102"/>
    </location>
</feature>
<dbReference type="EMBL" id="RXIC02000024">
    <property type="protein sequence ID" value="KAB1209432.1"/>
    <property type="molecule type" value="Genomic_DNA"/>
</dbReference>
<dbReference type="PANTHER" id="PTHR33178">
    <property type="match status" value="1"/>
</dbReference>
<evidence type="ECO:0000256" key="1">
    <source>
        <dbReference type="ARBA" id="ARBA00011738"/>
    </source>
</evidence>
<evidence type="ECO:0000259" key="2">
    <source>
        <dbReference type="PROSITE" id="PS51502"/>
    </source>
</evidence>
<dbReference type="Proteomes" id="UP000516437">
    <property type="component" value="Chromosome 6"/>
</dbReference>
<dbReference type="PROSITE" id="PS51502">
    <property type="entry name" value="S_R_A_B_BARREL"/>
    <property type="match status" value="2"/>
</dbReference>
<dbReference type="InterPro" id="IPR013097">
    <property type="entry name" value="Dabb"/>
</dbReference>
<reference evidence="3 4" key="1">
    <citation type="journal article" date="2019" name="Plant Biotechnol. J.">
        <title>The red bayberry genome and genetic basis of sex determination.</title>
        <authorList>
            <person name="Jia H.M."/>
            <person name="Jia H.J."/>
            <person name="Cai Q.L."/>
            <person name="Wang Y."/>
            <person name="Zhao H.B."/>
            <person name="Yang W.F."/>
            <person name="Wang G.Y."/>
            <person name="Li Y.H."/>
            <person name="Zhan D.L."/>
            <person name="Shen Y.T."/>
            <person name="Niu Q.F."/>
            <person name="Chang L."/>
            <person name="Qiu J."/>
            <person name="Zhao L."/>
            <person name="Xie H.B."/>
            <person name="Fu W.Y."/>
            <person name="Jin J."/>
            <person name="Li X.W."/>
            <person name="Jiao Y."/>
            <person name="Zhou C.C."/>
            <person name="Tu T."/>
            <person name="Chai C.Y."/>
            <person name="Gao J.L."/>
            <person name="Fan L.J."/>
            <person name="van de Weg E."/>
            <person name="Wang J.Y."/>
            <person name="Gao Z.S."/>
        </authorList>
    </citation>
    <scope>NUCLEOTIDE SEQUENCE [LARGE SCALE GENOMIC DNA]</scope>
    <source>
        <tissue evidence="3">Leaves</tissue>
    </source>
</reference>
<dbReference type="SMART" id="SM00886">
    <property type="entry name" value="Dabb"/>
    <property type="match status" value="2"/>
</dbReference>
<dbReference type="SUPFAM" id="SSF54909">
    <property type="entry name" value="Dimeric alpha+beta barrel"/>
    <property type="match status" value="2"/>
</dbReference>
<organism evidence="3 4">
    <name type="scientific">Morella rubra</name>
    <name type="common">Chinese bayberry</name>
    <dbReference type="NCBI Taxonomy" id="262757"/>
    <lineage>
        <taxon>Eukaryota</taxon>
        <taxon>Viridiplantae</taxon>
        <taxon>Streptophyta</taxon>
        <taxon>Embryophyta</taxon>
        <taxon>Tracheophyta</taxon>
        <taxon>Spermatophyta</taxon>
        <taxon>Magnoliopsida</taxon>
        <taxon>eudicotyledons</taxon>
        <taxon>Gunneridae</taxon>
        <taxon>Pentapetalae</taxon>
        <taxon>rosids</taxon>
        <taxon>fabids</taxon>
        <taxon>Fagales</taxon>
        <taxon>Myricaceae</taxon>
        <taxon>Morella</taxon>
    </lineage>
</organism>
<dbReference type="InterPro" id="IPR011008">
    <property type="entry name" value="Dimeric_a/b-barrel"/>
</dbReference>
<keyword evidence="4" id="KW-1185">Reference proteome</keyword>
<dbReference type="InterPro" id="IPR044662">
    <property type="entry name" value="HS1/DABB1-like"/>
</dbReference>
<evidence type="ECO:0000313" key="4">
    <source>
        <dbReference type="Proteomes" id="UP000516437"/>
    </source>
</evidence>
<dbReference type="PANTHER" id="PTHR33178:SF3">
    <property type="entry name" value="STRESS-RESPONSE A_B BARREL DOMAIN-CONTAINING PROTEIN UP3"/>
    <property type="match status" value="1"/>
</dbReference>
<comment type="subunit">
    <text evidence="1">Homodimer.</text>
</comment>
<accession>A0A6A1V991</accession>
<proteinExistence type="predicted"/>
<dbReference type="AlphaFoldDB" id="A0A6A1V991"/>
<feature type="domain" description="Stress-response A/B barrel" evidence="2">
    <location>
        <begin position="120"/>
        <end position="214"/>
    </location>
</feature>
<dbReference type="OrthoDB" id="42919at2759"/>
<sequence length="224" mass="24194">MASSQTVIEHVVLFKVKEDTDPSKVNAMLSGLNGLTSLDQVLHLTAGPVFRNRSSSLSFTHALHSRYRTKDDLAAYAAHPSHVGVVKDSVLPIVDDIMAVDWVAEVGDSDDLLSPPAGSAMRLTFLKPKENLADEVKHVILGVIKGIKGNFSQIKQITCGENFSPARAKGYSLASLAIFPGVSEIEAVDSNEELVKTQKEKVKDFLESVVVIDYLVPPPQSASL</sequence>